<accession>A0A239CLD3</accession>
<gene>
    <name evidence="2" type="ORF">SAMN05421757_101360</name>
</gene>
<dbReference type="SUPFAM" id="SSF47413">
    <property type="entry name" value="lambda repressor-like DNA-binding domains"/>
    <property type="match status" value="1"/>
</dbReference>
<dbReference type="OrthoDB" id="7206663at2"/>
<keyword evidence="3" id="KW-1185">Reference proteome</keyword>
<proteinExistence type="predicted"/>
<feature type="domain" description="HTH cro/C1-type" evidence="1">
    <location>
        <begin position="7"/>
        <end position="60"/>
    </location>
</feature>
<organism evidence="2 3">
    <name type="scientific">Tropicimonas sediminicola</name>
    <dbReference type="NCBI Taxonomy" id="1031541"/>
    <lineage>
        <taxon>Bacteria</taxon>
        <taxon>Pseudomonadati</taxon>
        <taxon>Pseudomonadota</taxon>
        <taxon>Alphaproteobacteria</taxon>
        <taxon>Rhodobacterales</taxon>
        <taxon>Roseobacteraceae</taxon>
        <taxon>Tropicimonas</taxon>
    </lineage>
</organism>
<dbReference type="SMART" id="SM00530">
    <property type="entry name" value="HTH_XRE"/>
    <property type="match status" value="1"/>
</dbReference>
<evidence type="ECO:0000313" key="3">
    <source>
        <dbReference type="Proteomes" id="UP000198426"/>
    </source>
</evidence>
<dbReference type="GO" id="GO:0003677">
    <property type="term" value="F:DNA binding"/>
    <property type="evidence" value="ECO:0007669"/>
    <property type="project" value="InterPro"/>
</dbReference>
<dbReference type="EMBL" id="FZOY01000001">
    <property type="protein sequence ID" value="SNS21056.1"/>
    <property type="molecule type" value="Genomic_DNA"/>
</dbReference>
<dbReference type="InterPro" id="IPR001387">
    <property type="entry name" value="Cro/C1-type_HTH"/>
</dbReference>
<dbReference type="PROSITE" id="PS50943">
    <property type="entry name" value="HTH_CROC1"/>
    <property type="match status" value="1"/>
</dbReference>
<reference evidence="2 3" key="1">
    <citation type="submission" date="2017-06" db="EMBL/GenBank/DDBJ databases">
        <authorList>
            <person name="Kim H.J."/>
            <person name="Triplett B.A."/>
        </authorList>
    </citation>
    <scope>NUCLEOTIDE SEQUENCE [LARGE SCALE GENOMIC DNA]</scope>
    <source>
        <strain evidence="2 3">DSM 29339</strain>
    </source>
</reference>
<dbReference type="InterPro" id="IPR010982">
    <property type="entry name" value="Lambda_DNA-bd_dom_sf"/>
</dbReference>
<protein>
    <submittedName>
        <fullName evidence="2">Helix-turn-helix domain-containing protein</fullName>
    </submittedName>
</protein>
<name>A0A239CLD3_9RHOB</name>
<evidence type="ECO:0000259" key="1">
    <source>
        <dbReference type="PROSITE" id="PS50943"/>
    </source>
</evidence>
<evidence type="ECO:0000313" key="2">
    <source>
        <dbReference type="EMBL" id="SNS21056.1"/>
    </source>
</evidence>
<dbReference type="AlphaFoldDB" id="A0A239CLD3"/>
<dbReference type="Gene3D" id="1.10.260.40">
    <property type="entry name" value="lambda repressor-like DNA-binding domains"/>
    <property type="match status" value="1"/>
</dbReference>
<sequence>MKIGEVISRARRAAGLKQKELAAAAGVHVQTLKRLEGGAGAGYSTVRALERALARHGATWRETDGGYELTVRLGSKAKD</sequence>
<dbReference type="Proteomes" id="UP000198426">
    <property type="component" value="Unassembled WGS sequence"/>
</dbReference>
<dbReference type="CDD" id="cd00093">
    <property type="entry name" value="HTH_XRE"/>
    <property type="match status" value="1"/>
</dbReference>
<dbReference type="Pfam" id="PF01381">
    <property type="entry name" value="HTH_3"/>
    <property type="match status" value="1"/>
</dbReference>
<dbReference type="RefSeq" id="WP_089230826.1">
    <property type="nucleotide sequence ID" value="NZ_FZOY01000001.1"/>
</dbReference>